<accession>A0ABR7J8E0</accession>
<dbReference type="InterPro" id="IPR046469">
    <property type="entry name" value="SAM_HAT_N"/>
</dbReference>
<evidence type="ECO:0000313" key="5">
    <source>
        <dbReference type="EMBL" id="MBC5841815.1"/>
    </source>
</evidence>
<comment type="similarity">
    <text evidence="2">Belongs to the SAM hydrolase / SAM-dependent halogenase family.</text>
</comment>
<organism evidence="5 6">
    <name type="scientific">Flavobacterium kayseriense</name>
    <dbReference type="NCBI Taxonomy" id="2764714"/>
    <lineage>
        <taxon>Bacteria</taxon>
        <taxon>Pseudomonadati</taxon>
        <taxon>Bacteroidota</taxon>
        <taxon>Flavobacteriia</taxon>
        <taxon>Flavobacteriales</taxon>
        <taxon>Flavobacteriaceae</taxon>
        <taxon>Flavobacterium</taxon>
    </lineage>
</organism>
<evidence type="ECO:0000256" key="2">
    <source>
        <dbReference type="ARBA" id="ARBA00024035"/>
    </source>
</evidence>
<dbReference type="Pfam" id="PF20257">
    <property type="entry name" value="SAM_HAT_C"/>
    <property type="match status" value="1"/>
</dbReference>
<dbReference type="PANTHER" id="PTHR35092:SF1">
    <property type="entry name" value="CHLORINASE MJ1651"/>
    <property type="match status" value="1"/>
</dbReference>
<dbReference type="PIRSF" id="PIRSF006779">
    <property type="entry name" value="UCP006779"/>
    <property type="match status" value="1"/>
</dbReference>
<dbReference type="Gene3D" id="3.40.50.10790">
    <property type="entry name" value="S-adenosyl-l-methionine hydroxide adenosyltransferase, N-terminal"/>
    <property type="match status" value="1"/>
</dbReference>
<sequence>MSIITLTTDYGLKDHFVGALKGKILSEYSDATIIDLSHHIDPFNTVEASYIISAAYASFPKGTVHLIGVDMELNKENQHIAMQWNDSYFIAADNGILSMLSQKIVPQKVVSINIHDRLPTDASGLDVFVKVACHLAKGGLLNVIGKEIQNIKEITELKAAASGDNNMLKGHVVYIDHFGNAVTNISKNQFLEVAKGRPYEILMRTKNIKTILPNYSAIAIAEKYPIKNYEGEKLAIFNEAGFLEIAIFRSNPSKVGSASSLLGLNYSDQVTIEFKNKE</sequence>
<evidence type="ECO:0000259" key="3">
    <source>
        <dbReference type="Pfam" id="PF01887"/>
    </source>
</evidence>
<evidence type="ECO:0000259" key="4">
    <source>
        <dbReference type="Pfam" id="PF20257"/>
    </source>
</evidence>
<proteinExistence type="inferred from homology"/>
<gene>
    <name evidence="5" type="ORF">H8R23_10395</name>
</gene>
<feature type="domain" description="S-adenosyl-l-methionine hydroxide adenosyltransferase N-terminal" evidence="3">
    <location>
        <begin position="4"/>
        <end position="145"/>
    </location>
</feature>
<dbReference type="InterPro" id="IPR046470">
    <property type="entry name" value="SAM_HAT_C"/>
</dbReference>
<comment type="caution">
    <text evidence="5">The sequence shown here is derived from an EMBL/GenBank/DDBJ whole genome shotgun (WGS) entry which is preliminary data.</text>
</comment>
<dbReference type="InterPro" id="IPR023228">
    <property type="entry name" value="SAM_OH_AdoTrfase_N_sf"/>
</dbReference>
<keyword evidence="1" id="KW-0949">S-adenosyl-L-methionine</keyword>
<feature type="domain" description="S-adenosyl-l-methionine hydroxide adenosyltransferase C-terminal" evidence="4">
    <location>
        <begin position="170"/>
        <end position="271"/>
    </location>
</feature>
<dbReference type="InterPro" id="IPR023227">
    <property type="entry name" value="SAM_OH_AdoTrfase_C_sf"/>
</dbReference>
<reference evidence="5 6" key="1">
    <citation type="submission" date="2020-08" db="EMBL/GenBank/DDBJ databases">
        <title>Description of novel Flavobacterium F-380 isolate.</title>
        <authorList>
            <person name="Saticioglu I.B."/>
            <person name="Duman M."/>
            <person name="Altun S."/>
        </authorList>
    </citation>
    <scope>NUCLEOTIDE SEQUENCE [LARGE SCALE GENOMIC DNA]</scope>
    <source>
        <strain evidence="5 6">F-380</strain>
    </source>
</reference>
<dbReference type="Proteomes" id="UP000629963">
    <property type="component" value="Unassembled WGS sequence"/>
</dbReference>
<evidence type="ECO:0000256" key="1">
    <source>
        <dbReference type="ARBA" id="ARBA00022691"/>
    </source>
</evidence>
<dbReference type="PANTHER" id="PTHR35092">
    <property type="entry name" value="CHLORINASE MJ1651"/>
    <property type="match status" value="1"/>
</dbReference>
<evidence type="ECO:0000313" key="6">
    <source>
        <dbReference type="Proteomes" id="UP000629963"/>
    </source>
</evidence>
<protein>
    <submittedName>
        <fullName evidence="5">SAM-dependent chlorinase/fluorinase</fullName>
    </submittedName>
</protein>
<dbReference type="RefSeq" id="WP_187010315.1">
    <property type="nucleotide sequence ID" value="NZ_JACRUI010000003.1"/>
</dbReference>
<dbReference type="EMBL" id="JACRUJ010000003">
    <property type="protein sequence ID" value="MBC5841815.1"/>
    <property type="molecule type" value="Genomic_DNA"/>
</dbReference>
<dbReference type="Gene3D" id="2.40.30.90">
    <property type="entry name" value="Bacterial fluorinating enzyme like"/>
    <property type="match status" value="1"/>
</dbReference>
<name>A0ABR7J8E0_9FLAO</name>
<dbReference type="Pfam" id="PF01887">
    <property type="entry name" value="SAM_HAT_N"/>
    <property type="match status" value="1"/>
</dbReference>
<keyword evidence="6" id="KW-1185">Reference proteome</keyword>
<dbReference type="InterPro" id="IPR002747">
    <property type="entry name" value="SAM_OH_AdoTrfase"/>
</dbReference>
<dbReference type="SUPFAM" id="SSF101852">
    <property type="entry name" value="Bacterial fluorinating enzyme, C-terminal domain"/>
    <property type="match status" value="1"/>
</dbReference>
<dbReference type="SUPFAM" id="SSF102522">
    <property type="entry name" value="Bacterial fluorinating enzyme, N-terminal domain"/>
    <property type="match status" value="1"/>
</dbReference>